<organism evidence="1 2">
    <name type="scientific">Pseudoalteromonas ruthenica</name>
    <dbReference type="NCBI Taxonomy" id="151081"/>
    <lineage>
        <taxon>Bacteria</taxon>
        <taxon>Pseudomonadati</taxon>
        <taxon>Pseudomonadota</taxon>
        <taxon>Gammaproteobacteria</taxon>
        <taxon>Alteromonadales</taxon>
        <taxon>Pseudoalteromonadaceae</taxon>
        <taxon>Pseudoalteromonas</taxon>
    </lineage>
</organism>
<reference evidence="1 2" key="1">
    <citation type="submission" date="2017-12" db="EMBL/GenBank/DDBJ databases">
        <authorList>
            <person name="Paulsen S."/>
            <person name="Gram L.K."/>
        </authorList>
    </citation>
    <scope>NUCLEOTIDE SEQUENCE [LARGE SCALE GENOMIC DNA]</scope>
    <source>
        <strain evidence="1 2">S2897</strain>
    </source>
</reference>
<protein>
    <submittedName>
        <fullName evidence="1">Oxidoreductase</fullName>
    </submittedName>
</protein>
<dbReference type="Proteomes" id="UP000305874">
    <property type="component" value="Unassembled WGS sequence"/>
</dbReference>
<dbReference type="EMBL" id="PNCG01001090">
    <property type="protein sequence ID" value="TMP65958.1"/>
    <property type="molecule type" value="Genomic_DNA"/>
</dbReference>
<reference evidence="2" key="2">
    <citation type="submission" date="2019-06" db="EMBL/GenBank/DDBJ databases">
        <title>Co-occurence of chitin degradation, pigmentation and bioactivity in marine Pseudoalteromonas.</title>
        <authorList>
            <person name="Sonnenschein E.C."/>
            <person name="Bech P.K."/>
        </authorList>
    </citation>
    <scope>NUCLEOTIDE SEQUENCE [LARGE SCALE GENOMIC DNA]</scope>
    <source>
        <strain evidence="2">S2897</strain>
    </source>
</reference>
<proteinExistence type="predicted"/>
<name>A0A5S3Y2M0_9GAMM</name>
<evidence type="ECO:0000313" key="2">
    <source>
        <dbReference type="Proteomes" id="UP000305874"/>
    </source>
</evidence>
<comment type="caution">
    <text evidence="1">The sequence shown here is derived from an EMBL/GenBank/DDBJ whole genome shotgun (WGS) entry which is preliminary data.</text>
</comment>
<gene>
    <name evidence="1" type="ORF">CWC05_23915</name>
</gene>
<sequence length="72" mass="8054">NFDNNIGYILGYCGAGLSFSAQAAFRLAQQIAGQKIPNLPLYNTPLPYIPLPKFRRLGQLAYYQYATVLDKL</sequence>
<accession>A0A5S3Y2M0</accession>
<dbReference type="AlphaFoldDB" id="A0A5S3Y2M0"/>
<evidence type="ECO:0000313" key="1">
    <source>
        <dbReference type="EMBL" id="TMP65958.1"/>
    </source>
</evidence>
<feature type="non-terminal residue" evidence="1">
    <location>
        <position position="1"/>
    </location>
</feature>